<feature type="compositionally biased region" description="Low complexity" evidence="1">
    <location>
        <begin position="320"/>
        <end position="331"/>
    </location>
</feature>
<feature type="region of interest" description="Disordered" evidence="1">
    <location>
        <begin position="320"/>
        <end position="339"/>
    </location>
</feature>
<feature type="chain" id="PRO_5044860442" evidence="2">
    <location>
        <begin position="23"/>
        <end position="409"/>
    </location>
</feature>
<feature type="signal peptide" evidence="2">
    <location>
        <begin position="1"/>
        <end position="22"/>
    </location>
</feature>
<reference evidence="3 4" key="1">
    <citation type="submission" date="2024-10" db="EMBL/GenBank/DDBJ databases">
        <title>Updated reference genomes for cyclostephanoid diatoms.</title>
        <authorList>
            <person name="Roberts W.R."/>
            <person name="Alverson A.J."/>
        </authorList>
    </citation>
    <scope>NUCLEOTIDE SEQUENCE [LARGE SCALE GENOMIC DNA]</scope>
    <source>
        <strain evidence="3 4">AJA232-27</strain>
    </source>
</reference>
<evidence type="ECO:0000256" key="1">
    <source>
        <dbReference type="SAM" id="MobiDB-lite"/>
    </source>
</evidence>
<dbReference type="Proteomes" id="UP001530293">
    <property type="component" value="Unassembled WGS sequence"/>
</dbReference>
<organism evidence="3 4">
    <name type="scientific">Discostella pseudostelligera</name>
    <dbReference type="NCBI Taxonomy" id="259834"/>
    <lineage>
        <taxon>Eukaryota</taxon>
        <taxon>Sar</taxon>
        <taxon>Stramenopiles</taxon>
        <taxon>Ochrophyta</taxon>
        <taxon>Bacillariophyta</taxon>
        <taxon>Coscinodiscophyceae</taxon>
        <taxon>Thalassiosirophycidae</taxon>
        <taxon>Stephanodiscales</taxon>
        <taxon>Stephanodiscaceae</taxon>
        <taxon>Discostella</taxon>
    </lineage>
</organism>
<comment type="caution">
    <text evidence="3">The sequence shown here is derived from an EMBL/GenBank/DDBJ whole genome shotgun (WGS) entry which is preliminary data.</text>
</comment>
<feature type="region of interest" description="Disordered" evidence="1">
    <location>
        <begin position="122"/>
        <end position="147"/>
    </location>
</feature>
<evidence type="ECO:0000313" key="3">
    <source>
        <dbReference type="EMBL" id="KAL3761773.1"/>
    </source>
</evidence>
<gene>
    <name evidence="3" type="ORF">ACHAWU_001289</name>
</gene>
<feature type="compositionally biased region" description="Basic and acidic residues" evidence="1">
    <location>
        <begin position="122"/>
        <end position="146"/>
    </location>
</feature>
<evidence type="ECO:0000313" key="4">
    <source>
        <dbReference type="Proteomes" id="UP001530293"/>
    </source>
</evidence>
<name>A0ABD3MD95_9STRA</name>
<dbReference type="EMBL" id="JALLBG020000147">
    <property type="protein sequence ID" value="KAL3761773.1"/>
    <property type="molecule type" value="Genomic_DNA"/>
</dbReference>
<keyword evidence="2" id="KW-0732">Signal</keyword>
<evidence type="ECO:0000256" key="2">
    <source>
        <dbReference type="SAM" id="SignalP"/>
    </source>
</evidence>
<proteinExistence type="predicted"/>
<feature type="compositionally biased region" description="Basic and acidic residues" evidence="1">
    <location>
        <begin position="249"/>
        <end position="262"/>
    </location>
</feature>
<accession>A0ABD3MD95</accession>
<sequence length="409" mass="44547">MRIVRVLGVILSVAVLDDTISSRCSCHAFSAFASTSAAAAASTSKLGSSSSSSSDGGGIKIVGLPGGQVQSLPGMYVKSFRRWIVEGEITEQQAIGITTDTTTTTLLKAELIRGSGSLDRNYFDDDSNNHLPDEEDGDRNNNDERGWVNPTSTNLLWWPSDLPTLQIRPMLNVLFRNGVLSYVSVGLDVRVPHRGAVTTTATAMDDNVSTWRNHGLNSQPIARQWTTLDIAMEKLFHVEGFVVFEGVDDDSKKNSDGDERTQQQRSASRRYDTLFPSLNAQGALQKVARFVAELDPSSPLALGFHIASVPMTKHWIDLPTTNTNDGDTVTGKSDDENDDDETEVVAYKIVCMATSEPFASKLLDLDEDVLTITSSSVLEVDVSRIAPGAESIYLTDPYKELYLGGNKMK</sequence>
<keyword evidence="4" id="KW-1185">Reference proteome</keyword>
<feature type="region of interest" description="Disordered" evidence="1">
    <location>
        <begin position="248"/>
        <end position="269"/>
    </location>
</feature>
<dbReference type="AlphaFoldDB" id="A0ABD3MD95"/>
<protein>
    <submittedName>
        <fullName evidence="3">Uncharacterized protein</fullName>
    </submittedName>
</protein>